<protein>
    <submittedName>
        <fullName evidence="1">ATP-binding protein</fullName>
    </submittedName>
</protein>
<keyword evidence="2" id="KW-1185">Reference proteome</keyword>
<comment type="caution">
    <text evidence="1">The sequence shown here is derived from an EMBL/GenBank/DDBJ whole genome shotgun (WGS) entry which is preliminary data.</text>
</comment>
<dbReference type="RefSeq" id="WP_100789266.1">
    <property type="nucleotide sequence ID" value="NZ_NPDQ01000001.1"/>
</dbReference>
<dbReference type="InterPro" id="IPR058084">
    <property type="entry name" value="Slr1658-like"/>
</dbReference>
<dbReference type="NCBIfam" id="NF047703">
    <property type="entry name" value="slr1658_superfam"/>
    <property type="match status" value="1"/>
</dbReference>
<dbReference type="Pfam" id="PF19788">
    <property type="entry name" value="DUF6272"/>
    <property type="match status" value="1"/>
</dbReference>
<reference evidence="1" key="1">
    <citation type="journal article" date="2019" name="PLoS Negl. Trop. Dis.">
        <title>Revisiting the worldwide diversity of Leptospira species in the environment.</title>
        <authorList>
            <person name="Vincent A.T."/>
            <person name="Schiettekatte O."/>
            <person name="Bourhy P."/>
            <person name="Veyrier F.J."/>
            <person name="Picardeau M."/>
        </authorList>
    </citation>
    <scope>NUCLEOTIDE SEQUENCE [LARGE SCALE GENOMIC DNA]</scope>
    <source>
        <strain evidence="1">201800277</strain>
    </source>
</reference>
<dbReference type="GO" id="GO:0005524">
    <property type="term" value="F:ATP binding"/>
    <property type="evidence" value="ECO:0007669"/>
    <property type="project" value="UniProtKB-KW"/>
</dbReference>
<keyword evidence="1" id="KW-0547">Nucleotide-binding</keyword>
<organism evidence="1 2">
    <name type="scientific">Leptospira brenneri</name>
    <dbReference type="NCBI Taxonomy" id="2023182"/>
    <lineage>
        <taxon>Bacteria</taxon>
        <taxon>Pseudomonadati</taxon>
        <taxon>Spirochaetota</taxon>
        <taxon>Spirochaetia</taxon>
        <taxon>Leptospirales</taxon>
        <taxon>Leptospiraceae</taxon>
        <taxon>Leptospira</taxon>
    </lineage>
</organism>
<dbReference type="EMBL" id="RQFP01000001">
    <property type="protein sequence ID" value="TGK95767.1"/>
    <property type="molecule type" value="Genomic_DNA"/>
</dbReference>
<dbReference type="AlphaFoldDB" id="A0A2M9Y743"/>
<dbReference type="InterPro" id="IPR046239">
    <property type="entry name" value="DUF6272"/>
</dbReference>
<evidence type="ECO:0000313" key="1">
    <source>
        <dbReference type="EMBL" id="TGK95767.1"/>
    </source>
</evidence>
<dbReference type="OrthoDB" id="9810563at2"/>
<accession>A0A2M9Y743</accession>
<sequence length="194" mass="22414">MRKYGNFKSTNHIGQEPESKIQIHLKPLDLMRYWRRIGILSDFIGYFYGFSFLPNVPSESMDMKNSEIVNSISTVFNELLENAAKYSYDKKADIEISLIHRGKTFEMFVQNKTNESNVNAYEASLKEIFSAENLERLYIQKLEANENDPHRSGIGLIMVLKDYPVEMEVSFESQGEDAIITSHVIYFTDGFPQS</sequence>
<dbReference type="Proteomes" id="UP000297891">
    <property type="component" value="Unassembled WGS sequence"/>
</dbReference>
<keyword evidence="1" id="KW-0067">ATP-binding</keyword>
<proteinExistence type="predicted"/>
<evidence type="ECO:0000313" key="2">
    <source>
        <dbReference type="Proteomes" id="UP000297891"/>
    </source>
</evidence>
<dbReference type="SUPFAM" id="SSF55874">
    <property type="entry name" value="ATPase domain of HSP90 chaperone/DNA topoisomerase II/histidine kinase"/>
    <property type="match status" value="1"/>
</dbReference>
<name>A0A2M9Y743_9LEPT</name>
<dbReference type="InterPro" id="IPR036890">
    <property type="entry name" value="HATPase_C_sf"/>
</dbReference>
<gene>
    <name evidence="1" type="ORF">EHQ30_03805</name>
</gene>